<dbReference type="PROSITE" id="PS51257">
    <property type="entry name" value="PROKAR_LIPOPROTEIN"/>
    <property type="match status" value="1"/>
</dbReference>
<keyword evidence="2" id="KW-1133">Transmembrane helix</keyword>
<proteinExistence type="predicted"/>
<evidence type="ECO:0000313" key="3">
    <source>
        <dbReference type="EMBL" id="KPA41071.1"/>
    </source>
</evidence>
<evidence type="ECO:0000256" key="2">
    <source>
        <dbReference type="SAM" id="Phobius"/>
    </source>
</evidence>
<protein>
    <submittedName>
        <fullName evidence="3">Uncharacterized protein</fullName>
    </submittedName>
</protein>
<sequence length="393" mass="44564">MKSRISSEFNQDSARQLAIALWSWSVFQGCIEKNGVQCDHRHCPSGRITKIQRYLQYYEAVVSAYMDATSTSTRDVKTHSDVLTIISILKSHPDAPSSELRQLASPSTNTNPQAVHSDSQADAVALGVKTMLMLDPSALHHSSDRLEKGTFRVHWKEDVPLSKYIQDSFPVGNHIILSHNTSELFADAKRQLRAVNLKRRLKITIRATSDIRNHLLFDRRNSVLEVYHYTSFLKEQLRVTRDLGDCSSPSSSLKKGVLPRQLVLEVLDSLQGTLFPLSDPKSKKIARLLVKKCSFNPDILNFEVSSVRRIGEESVPYVYLADRLANLYDELQTPQSRSWLQRFTQRKSSTRHMMMATLAGVVFAIVLGMASLALISYQTWIAYQAWKHPVEPH</sequence>
<reference evidence="3 4" key="1">
    <citation type="submission" date="2015-04" db="EMBL/GenBank/DDBJ databases">
        <title>The draft genome sequence of Fusarium langsethiae, a T-2/HT-2 mycotoxin producer.</title>
        <authorList>
            <person name="Lysoe E."/>
            <person name="Divon H.H."/>
            <person name="Terzi V."/>
            <person name="Orru L."/>
            <person name="Lamontanara A."/>
            <person name="Kolseth A.-K."/>
            <person name="Frandsen R.J."/>
            <person name="Nielsen K."/>
            <person name="Thrane U."/>
        </authorList>
    </citation>
    <scope>NUCLEOTIDE SEQUENCE [LARGE SCALE GENOMIC DNA]</scope>
    <source>
        <strain evidence="3 4">Fl201059</strain>
    </source>
</reference>
<evidence type="ECO:0000256" key="1">
    <source>
        <dbReference type="SAM" id="MobiDB-lite"/>
    </source>
</evidence>
<feature type="region of interest" description="Disordered" evidence="1">
    <location>
        <begin position="96"/>
        <end position="119"/>
    </location>
</feature>
<comment type="caution">
    <text evidence="3">The sequence shown here is derived from an EMBL/GenBank/DDBJ whole genome shotgun (WGS) entry which is preliminary data.</text>
</comment>
<keyword evidence="4" id="KW-1185">Reference proteome</keyword>
<keyword evidence="2" id="KW-0812">Transmembrane</keyword>
<feature type="transmembrane region" description="Helical" evidence="2">
    <location>
        <begin position="355"/>
        <end position="377"/>
    </location>
</feature>
<organism evidence="3 4">
    <name type="scientific">Fusarium langsethiae</name>
    <dbReference type="NCBI Taxonomy" id="179993"/>
    <lineage>
        <taxon>Eukaryota</taxon>
        <taxon>Fungi</taxon>
        <taxon>Dikarya</taxon>
        <taxon>Ascomycota</taxon>
        <taxon>Pezizomycotina</taxon>
        <taxon>Sordariomycetes</taxon>
        <taxon>Hypocreomycetidae</taxon>
        <taxon>Hypocreales</taxon>
        <taxon>Nectriaceae</taxon>
        <taxon>Fusarium</taxon>
    </lineage>
</organism>
<evidence type="ECO:0000313" key="4">
    <source>
        <dbReference type="Proteomes" id="UP000037904"/>
    </source>
</evidence>
<dbReference type="Proteomes" id="UP000037904">
    <property type="component" value="Unassembled WGS sequence"/>
</dbReference>
<dbReference type="AlphaFoldDB" id="A0A0N0DEF2"/>
<dbReference type="OrthoDB" id="5428890at2759"/>
<keyword evidence="2" id="KW-0472">Membrane</keyword>
<gene>
    <name evidence="3" type="ORF">FLAG1_06048</name>
</gene>
<dbReference type="EMBL" id="JXCE01000109">
    <property type="protein sequence ID" value="KPA41071.1"/>
    <property type="molecule type" value="Genomic_DNA"/>
</dbReference>
<feature type="compositionally biased region" description="Polar residues" evidence="1">
    <location>
        <begin position="104"/>
        <end position="119"/>
    </location>
</feature>
<accession>A0A0N0DEF2</accession>
<name>A0A0N0DEF2_FUSLA</name>